<keyword evidence="1" id="KW-0732">Signal</keyword>
<dbReference type="PROSITE" id="PS51318">
    <property type="entry name" value="TAT"/>
    <property type="match status" value="1"/>
</dbReference>
<dbReference type="RefSeq" id="WP_253767706.1">
    <property type="nucleotide sequence ID" value="NZ_JAMTCK010000002.1"/>
</dbReference>
<evidence type="ECO:0000313" key="2">
    <source>
        <dbReference type="EMBL" id="MCP2164251.1"/>
    </source>
</evidence>
<proteinExistence type="predicted"/>
<dbReference type="AlphaFoldDB" id="A0AAE3G9Q4"/>
<organism evidence="2 3">
    <name type="scientific">Goodfellowiella coeruleoviolacea</name>
    <dbReference type="NCBI Taxonomy" id="334858"/>
    <lineage>
        <taxon>Bacteria</taxon>
        <taxon>Bacillati</taxon>
        <taxon>Actinomycetota</taxon>
        <taxon>Actinomycetes</taxon>
        <taxon>Pseudonocardiales</taxon>
        <taxon>Pseudonocardiaceae</taxon>
        <taxon>Goodfellowiella</taxon>
    </lineage>
</organism>
<sequence length="391" mass="41866">MTTLRRRTVLAGLFAPALASAVGALLPGTASAAVLPSSNFKLIRSADNSAYDALVNALPRASVSAVLDSANRTATPMSASAGAAQAKNFAAGFDWQSGDNTVTEWIPQGITTSADAYDAGTYEGRDVVLVSWYDSGTAPAKGVRISFVDRTTPTKPVYRHVLLVEPTTSGSNPSYKAISIHAGGLMWYGNLLYVVDTNNGLRVFDLNNILQVSTANDGVIGRGSDGTYSAYGYLYVLPQKFSYQQSVPSGVTRMRFSFVSLDRTTSPDSILVGEFDEVGDGSRLFRFNIDYTNRELVATNGTATAAWAYEVNIRAMQGAASVNGKYYISRSNPGAKGDLVTWVQGQSVKINSAALPYGTEDFSYVKSRDEMWTLSEHAGSRHVLAVRASAF</sequence>
<dbReference type="InterPro" id="IPR006311">
    <property type="entry name" value="TAT_signal"/>
</dbReference>
<evidence type="ECO:0008006" key="4">
    <source>
        <dbReference type="Google" id="ProtNLM"/>
    </source>
</evidence>
<keyword evidence="3" id="KW-1185">Reference proteome</keyword>
<dbReference type="Proteomes" id="UP001206128">
    <property type="component" value="Unassembled WGS sequence"/>
</dbReference>
<protein>
    <recommendedName>
        <fullName evidence="4">Secreted protein</fullName>
    </recommendedName>
</protein>
<gene>
    <name evidence="2" type="ORF">LX83_001091</name>
</gene>
<feature type="chain" id="PRO_5042291785" description="Secreted protein" evidence="1">
    <location>
        <begin position="33"/>
        <end position="391"/>
    </location>
</feature>
<feature type="signal peptide" evidence="1">
    <location>
        <begin position="1"/>
        <end position="32"/>
    </location>
</feature>
<evidence type="ECO:0000313" key="3">
    <source>
        <dbReference type="Proteomes" id="UP001206128"/>
    </source>
</evidence>
<comment type="caution">
    <text evidence="2">The sequence shown here is derived from an EMBL/GenBank/DDBJ whole genome shotgun (WGS) entry which is preliminary data.</text>
</comment>
<name>A0AAE3G9Q4_9PSEU</name>
<evidence type="ECO:0000256" key="1">
    <source>
        <dbReference type="SAM" id="SignalP"/>
    </source>
</evidence>
<accession>A0AAE3G9Q4</accession>
<dbReference type="SUPFAM" id="SSF63825">
    <property type="entry name" value="YWTD domain"/>
    <property type="match status" value="1"/>
</dbReference>
<reference evidence="2" key="1">
    <citation type="submission" date="2022-06" db="EMBL/GenBank/DDBJ databases">
        <title>Genomic Encyclopedia of Archaeal and Bacterial Type Strains, Phase II (KMG-II): from individual species to whole genera.</title>
        <authorList>
            <person name="Goeker M."/>
        </authorList>
    </citation>
    <scope>NUCLEOTIDE SEQUENCE</scope>
    <source>
        <strain evidence="2">DSM 43935</strain>
    </source>
</reference>
<dbReference type="EMBL" id="JAMTCK010000002">
    <property type="protein sequence ID" value="MCP2164251.1"/>
    <property type="molecule type" value="Genomic_DNA"/>
</dbReference>